<evidence type="ECO:0000313" key="3">
    <source>
        <dbReference type="Proteomes" id="UP000522262"/>
    </source>
</evidence>
<dbReference type="Proteomes" id="UP000522262">
    <property type="component" value="Unassembled WGS sequence"/>
</dbReference>
<accession>A0A8H5I6T1</accession>
<evidence type="ECO:0000256" key="1">
    <source>
        <dbReference type="SAM" id="MobiDB-lite"/>
    </source>
</evidence>
<protein>
    <submittedName>
        <fullName evidence="2">Uncharacterized protein</fullName>
    </submittedName>
</protein>
<comment type="caution">
    <text evidence="2">The sequence shown here is derived from an EMBL/GenBank/DDBJ whole genome shotgun (WGS) entry which is preliminary data.</text>
</comment>
<gene>
    <name evidence="2" type="ORF">FMEXI_13021</name>
</gene>
<proteinExistence type="predicted"/>
<organism evidence="2 3">
    <name type="scientific">Fusarium mexicanum</name>
    <dbReference type="NCBI Taxonomy" id="751941"/>
    <lineage>
        <taxon>Eukaryota</taxon>
        <taxon>Fungi</taxon>
        <taxon>Dikarya</taxon>
        <taxon>Ascomycota</taxon>
        <taxon>Pezizomycotina</taxon>
        <taxon>Sordariomycetes</taxon>
        <taxon>Hypocreomycetidae</taxon>
        <taxon>Hypocreales</taxon>
        <taxon>Nectriaceae</taxon>
        <taxon>Fusarium</taxon>
        <taxon>Fusarium fujikuroi species complex</taxon>
    </lineage>
</organism>
<name>A0A8H5I6T1_9HYPO</name>
<sequence length="278" mass="30705">MQQDMEAWSNIENLLSTTSTTELSPAVFQEAMPLSVDERDAVIAPDFLTYPLLQTATTSSSFCYQNILDTGDENILIPNDGLWISSAIPLPVNDHQLFATLARHPTLEPFQSEATKTNSSSNVNATSTLPNSKKGNQVCAERTQEPASQHRKRKRRSLDIRPLPAANPIYKKRLVQGRPPVHPSTQDTGARSCDSKSDDAARGHEGDEITTIAVRPISRDYGSTINKAERPLKSQNKTDFEDSKSLVGKMGRSGVQCCSPETTHDFRIQWCVSPIPVR</sequence>
<feature type="region of interest" description="Disordered" evidence="1">
    <location>
        <begin position="111"/>
        <end position="207"/>
    </location>
</feature>
<evidence type="ECO:0000313" key="2">
    <source>
        <dbReference type="EMBL" id="KAF5531364.1"/>
    </source>
</evidence>
<dbReference type="EMBL" id="JAAOAM010000414">
    <property type="protein sequence ID" value="KAF5531364.1"/>
    <property type="molecule type" value="Genomic_DNA"/>
</dbReference>
<feature type="compositionally biased region" description="Basic and acidic residues" evidence="1">
    <location>
        <begin position="193"/>
        <end position="207"/>
    </location>
</feature>
<feature type="compositionally biased region" description="Low complexity" evidence="1">
    <location>
        <begin position="115"/>
        <end position="128"/>
    </location>
</feature>
<keyword evidence="3" id="KW-1185">Reference proteome</keyword>
<dbReference type="AlphaFoldDB" id="A0A8H5I6T1"/>
<reference evidence="2 3" key="1">
    <citation type="submission" date="2020-05" db="EMBL/GenBank/DDBJ databases">
        <title>Identification and distribution of gene clusters putatively required for synthesis of sphingolipid metabolism inhibitors in phylogenetically diverse species of the filamentous fungus Fusarium.</title>
        <authorList>
            <person name="Kim H.-S."/>
            <person name="Busman M."/>
            <person name="Brown D.W."/>
            <person name="Divon H."/>
            <person name="Uhlig S."/>
            <person name="Proctor R.H."/>
        </authorList>
    </citation>
    <scope>NUCLEOTIDE SEQUENCE [LARGE SCALE GENOMIC DNA]</scope>
    <source>
        <strain evidence="2 3">NRRL 53147</strain>
    </source>
</reference>